<evidence type="ECO:0000313" key="3">
    <source>
        <dbReference type="EMBL" id="JAP45167.1"/>
    </source>
</evidence>
<dbReference type="InterPro" id="IPR050230">
    <property type="entry name" value="CALM/Myosin/TropC-like"/>
</dbReference>
<proteinExistence type="predicted"/>
<name>A0A0X3P5R0_SCHSO</name>
<feature type="domain" description="EF-hand" evidence="2">
    <location>
        <begin position="80"/>
        <end position="115"/>
    </location>
</feature>
<dbReference type="PANTHER" id="PTHR23048">
    <property type="entry name" value="MYOSIN LIGHT CHAIN 1, 3"/>
    <property type="match status" value="1"/>
</dbReference>
<accession>A0A0X3P5R0</accession>
<dbReference type="Gene3D" id="1.10.238.10">
    <property type="entry name" value="EF-hand"/>
    <property type="match status" value="2"/>
</dbReference>
<dbReference type="EMBL" id="GEEE01018058">
    <property type="protein sequence ID" value="JAP45167.1"/>
    <property type="molecule type" value="Transcribed_RNA"/>
</dbReference>
<gene>
    <name evidence="3" type="primary">MLC2</name>
    <name evidence="3" type="ORF">TR6129</name>
</gene>
<dbReference type="GO" id="GO:0005509">
    <property type="term" value="F:calcium ion binding"/>
    <property type="evidence" value="ECO:0007669"/>
    <property type="project" value="InterPro"/>
</dbReference>
<dbReference type="FunFam" id="1.10.238.10:FF:000003">
    <property type="entry name" value="Calmodulin A"/>
    <property type="match status" value="1"/>
</dbReference>
<protein>
    <submittedName>
        <fullName evidence="3">Myosin-2 essential light chain</fullName>
    </submittedName>
</protein>
<dbReference type="PROSITE" id="PS50222">
    <property type="entry name" value="EF_HAND_2"/>
    <property type="match status" value="1"/>
</dbReference>
<dbReference type="CDD" id="cd00051">
    <property type="entry name" value="EFh"/>
    <property type="match status" value="1"/>
</dbReference>
<evidence type="ECO:0000256" key="1">
    <source>
        <dbReference type="ARBA" id="ARBA00022737"/>
    </source>
</evidence>
<organism evidence="3">
    <name type="scientific">Schistocephalus solidus</name>
    <name type="common">Tapeworm</name>
    <dbReference type="NCBI Taxonomy" id="70667"/>
    <lineage>
        <taxon>Eukaryota</taxon>
        <taxon>Metazoa</taxon>
        <taxon>Spiralia</taxon>
        <taxon>Lophotrochozoa</taxon>
        <taxon>Platyhelminthes</taxon>
        <taxon>Cestoda</taxon>
        <taxon>Eucestoda</taxon>
        <taxon>Diphyllobothriidea</taxon>
        <taxon>Diphyllobothriidae</taxon>
        <taxon>Schistocephalus</taxon>
    </lineage>
</organism>
<dbReference type="GO" id="GO:0016460">
    <property type="term" value="C:myosin II complex"/>
    <property type="evidence" value="ECO:0007669"/>
    <property type="project" value="TreeGrafter"/>
</dbReference>
<dbReference type="InterPro" id="IPR002048">
    <property type="entry name" value="EF_hand_dom"/>
</dbReference>
<keyword evidence="1" id="KW-0677">Repeat</keyword>
<dbReference type="Pfam" id="PF13405">
    <property type="entry name" value="EF-hand_6"/>
    <property type="match status" value="1"/>
</dbReference>
<dbReference type="AlphaFoldDB" id="A0A0X3P5R0"/>
<sequence length="146" mass="16794">MSDLPEKELQDARELFMLYTNGEDEKIEAKHVAEIVRALGLTPTEADLRKCVFQDSPDERITFETFLPIYQGLLKEKKANNPEEFIEGFRVFDKEANGFISSAELRHLLTQLGERLRNEEVDVLLSGIEDSQGQVPYEAFVRRIMS</sequence>
<dbReference type="PANTHER" id="PTHR23048:SF49">
    <property type="entry name" value="FI08416P-RELATED"/>
    <property type="match status" value="1"/>
</dbReference>
<reference evidence="3" key="1">
    <citation type="submission" date="2016-01" db="EMBL/GenBank/DDBJ databases">
        <title>Reference transcriptome for the parasite Schistocephalus solidus: insights into the molecular evolution of parasitism.</title>
        <authorList>
            <person name="Hebert F.O."/>
            <person name="Grambauer S."/>
            <person name="Barber I."/>
            <person name="Landry C.R."/>
            <person name="Aubin-Horth N."/>
        </authorList>
    </citation>
    <scope>NUCLEOTIDE SEQUENCE</scope>
</reference>
<evidence type="ECO:0000259" key="2">
    <source>
        <dbReference type="PROSITE" id="PS50222"/>
    </source>
</evidence>
<dbReference type="InterPro" id="IPR011992">
    <property type="entry name" value="EF-hand-dom_pair"/>
</dbReference>
<dbReference type="SUPFAM" id="SSF47473">
    <property type="entry name" value="EF-hand"/>
    <property type="match status" value="1"/>
</dbReference>